<dbReference type="FunFam" id="3.40.50.720:FF:000084">
    <property type="entry name" value="Short-chain dehydrogenase reductase"/>
    <property type="match status" value="1"/>
</dbReference>
<keyword evidence="2" id="KW-0560">Oxidoreductase</keyword>
<evidence type="ECO:0000259" key="3">
    <source>
        <dbReference type="SMART" id="SM00822"/>
    </source>
</evidence>
<reference evidence="5" key="1">
    <citation type="submission" date="2018-06" db="EMBL/GenBank/DDBJ databases">
        <title>Aestuariibacter litoralis strain KCTC 52945T.</title>
        <authorList>
            <person name="Li X."/>
            <person name="Salam N."/>
            <person name="Li J.-L."/>
            <person name="Chen Y.-M."/>
            <person name="Yang Z.-W."/>
            <person name="Zhang L.-Y."/>
            <person name="Han M.-X."/>
            <person name="Xiao M."/>
            <person name="Li W.-J."/>
        </authorList>
    </citation>
    <scope>NUCLEOTIDE SEQUENCE [LARGE SCALE GENOMIC DNA]</scope>
    <source>
        <strain evidence="5">KCTC 52945</strain>
    </source>
</reference>
<keyword evidence="5" id="KW-1185">Reference proteome</keyword>
<dbReference type="PANTHER" id="PTHR42760:SF133">
    <property type="entry name" value="3-OXOACYL-[ACYL-CARRIER-PROTEIN] REDUCTASE"/>
    <property type="match status" value="1"/>
</dbReference>
<gene>
    <name evidence="4" type="ORF">DK847_18155</name>
</gene>
<dbReference type="Pfam" id="PF13561">
    <property type="entry name" value="adh_short_C2"/>
    <property type="match status" value="1"/>
</dbReference>
<evidence type="ECO:0000256" key="2">
    <source>
        <dbReference type="ARBA" id="ARBA00023002"/>
    </source>
</evidence>
<evidence type="ECO:0000313" key="4">
    <source>
        <dbReference type="EMBL" id="PZF75441.1"/>
    </source>
</evidence>
<dbReference type="PANTHER" id="PTHR42760">
    <property type="entry name" value="SHORT-CHAIN DEHYDROGENASES/REDUCTASES FAMILY MEMBER"/>
    <property type="match status" value="1"/>
</dbReference>
<dbReference type="GO" id="GO:0048038">
    <property type="term" value="F:quinone binding"/>
    <property type="evidence" value="ECO:0007669"/>
    <property type="project" value="TreeGrafter"/>
</dbReference>
<organism evidence="4 5">
    <name type="scientific">Aestuariivirga litoralis</name>
    <dbReference type="NCBI Taxonomy" id="2650924"/>
    <lineage>
        <taxon>Bacteria</taxon>
        <taxon>Pseudomonadati</taxon>
        <taxon>Pseudomonadota</taxon>
        <taxon>Alphaproteobacteria</taxon>
        <taxon>Hyphomicrobiales</taxon>
        <taxon>Aestuariivirgaceae</taxon>
        <taxon>Aestuariivirga</taxon>
    </lineage>
</organism>
<dbReference type="InterPro" id="IPR036291">
    <property type="entry name" value="NAD(P)-bd_dom_sf"/>
</dbReference>
<dbReference type="Gene3D" id="3.40.50.720">
    <property type="entry name" value="NAD(P)-binding Rossmann-like Domain"/>
    <property type="match status" value="1"/>
</dbReference>
<dbReference type="InterPro" id="IPR057326">
    <property type="entry name" value="KR_dom"/>
</dbReference>
<dbReference type="GO" id="GO:0016616">
    <property type="term" value="F:oxidoreductase activity, acting on the CH-OH group of donors, NAD or NADP as acceptor"/>
    <property type="evidence" value="ECO:0007669"/>
    <property type="project" value="TreeGrafter"/>
</dbReference>
<protein>
    <submittedName>
        <fullName evidence="4">Short-chain dehydrogenase</fullName>
    </submittedName>
</protein>
<dbReference type="SMART" id="SM00822">
    <property type="entry name" value="PKS_KR"/>
    <property type="match status" value="1"/>
</dbReference>
<dbReference type="CDD" id="cd05233">
    <property type="entry name" value="SDR_c"/>
    <property type="match status" value="1"/>
</dbReference>
<evidence type="ECO:0000313" key="5">
    <source>
        <dbReference type="Proteomes" id="UP000248795"/>
    </source>
</evidence>
<accession>A0A2W2AJG9</accession>
<dbReference type="Proteomes" id="UP000248795">
    <property type="component" value="Unassembled WGS sequence"/>
</dbReference>
<comment type="caution">
    <text evidence="4">The sequence shown here is derived from an EMBL/GenBank/DDBJ whole genome shotgun (WGS) entry which is preliminary data.</text>
</comment>
<dbReference type="PRINTS" id="PR00080">
    <property type="entry name" value="SDRFAMILY"/>
</dbReference>
<dbReference type="GO" id="GO:0006633">
    <property type="term" value="P:fatty acid biosynthetic process"/>
    <property type="evidence" value="ECO:0007669"/>
    <property type="project" value="TreeGrafter"/>
</dbReference>
<feature type="domain" description="Ketoreductase" evidence="3">
    <location>
        <begin position="9"/>
        <end position="189"/>
    </location>
</feature>
<dbReference type="AlphaFoldDB" id="A0A2W2AJG9"/>
<dbReference type="InterPro" id="IPR002347">
    <property type="entry name" value="SDR_fam"/>
</dbReference>
<evidence type="ECO:0000256" key="1">
    <source>
        <dbReference type="ARBA" id="ARBA00006484"/>
    </source>
</evidence>
<dbReference type="EMBL" id="QKVK01000010">
    <property type="protein sequence ID" value="PZF75441.1"/>
    <property type="molecule type" value="Genomic_DNA"/>
</dbReference>
<proteinExistence type="inferred from homology"/>
<sequence length="267" mass="28382">MGKDMADGRIALVTGAAQGMGYAAAKKLLELGFGGVLLLDRNAEKLAEAATRLNTLGRVETLAGDLLDASLPARAVAAAMSAFGRLDVLINAAGNTERCGLDDTTPEAFERLFGVNARAPYFMMQEAVKAMRVNRCGTIINMSSMLSHGGPPNLTTYSASKAALNILTRSSAQKVARDGIRIFAINLGWVNSDGEHALQTGFHNMPQDWAEAIGRRMPAGRMITPEDVAGLVAYLVSPSAQMMTGAIIDYEQMPVAVFEQHPALSPE</sequence>
<comment type="similarity">
    <text evidence="1">Belongs to the short-chain dehydrogenases/reductases (SDR) family.</text>
</comment>
<name>A0A2W2AJG9_9HYPH</name>
<dbReference type="SUPFAM" id="SSF51735">
    <property type="entry name" value="NAD(P)-binding Rossmann-fold domains"/>
    <property type="match status" value="1"/>
</dbReference>
<dbReference type="PRINTS" id="PR00081">
    <property type="entry name" value="GDHRDH"/>
</dbReference>
<dbReference type="NCBIfam" id="NF004847">
    <property type="entry name" value="PRK06198.1"/>
    <property type="match status" value="1"/>
</dbReference>